<evidence type="ECO:0000313" key="2">
    <source>
        <dbReference type="Proteomes" id="UP000199657"/>
    </source>
</evidence>
<dbReference type="Proteomes" id="UP000199657">
    <property type="component" value="Unassembled WGS sequence"/>
</dbReference>
<dbReference type="AlphaFoldDB" id="A0A1H8T1F9"/>
<dbReference type="STRING" id="406100.SAMN04488052_103323"/>
<sequence length="122" mass="12840">MIEEVAYDPVQVHSPGWQGLARAGATSLREARSVVIRERPGRLMVHCDVTGLAVAQRKACARVITWLQATAAQTCQACGSQGEAVASPDGRSPLRLCRACISRSGQPPVAASLQWSAAETAG</sequence>
<reference evidence="1 2" key="1">
    <citation type="submission" date="2016-10" db="EMBL/GenBank/DDBJ databases">
        <authorList>
            <person name="de Groot N.N."/>
        </authorList>
    </citation>
    <scope>NUCLEOTIDE SEQUENCE [LARGE SCALE GENOMIC DNA]</scope>
    <source>
        <strain evidence="1 2">CGMCC 1.6291</strain>
    </source>
</reference>
<evidence type="ECO:0000313" key="1">
    <source>
        <dbReference type="EMBL" id="SEO84343.1"/>
    </source>
</evidence>
<organism evidence="1 2">
    <name type="scientific">Aquisalimonas asiatica</name>
    <dbReference type="NCBI Taxonomy" id="406100"/>
    <lineage>
        <taxon>Bacteria</taxon>
        <taxon>Pseudomonadati</taxon>
        <taxon>Pseudomonadota</taxon>
        <taxon>Gammaproteobacteria</taxon>
        <taxon>Chromatiales</taxon>
        <taxon>Ectothiorhodospiraceae</taxon>
        <taxon>Aquisalimonas</taxon>
    </lineage>
</organism>
<proteinExistence type="predicted"/>
<dbReference type="RefSeq" id="WP_139209187.1">
    <property type="nucleotide sequence ID" value="NZ_FOEG01000003.1"/>
</dbReference>
<protein>
    <submittedName>
        <fullName evidence="1">Uncharacterized protein</fullName>
    </submittedName>
</protein>
<gene>
    <name evidence="1" type="ORF">SAMN04488052_103323</name>
</gene>
<name>A0A1H8T1F9_9GAMM</name>
<keyword evidence="2" id="KW-1185">Reference proteome</keyword>
<accession>A0A1H8T1F9</accession>
<dbReference type="EMBL" id="FOEG01000003">
    <property type="protein sequence ID" value="SEO84343.1"/>
    <property type="molecule type" value="Genomic_DNA"/>
</dbReference>